<dbReference type="Proteomes" id="UP000242351">
    <property type="component" value="Unassembled WGS sequence"/>
</dbReference>
<sequence length="256" mass="25518">MFSLLNEKISGVLSLALQGITTALGVLTKTVITVVDEVVSTVSDLTAPLSAQLGALPVVGDLLSTVLNVSTGLVSGVSAGVHAISDQWIAGDLAGGVNTALNGTTDLLGQGLGGVSDILDSVLAATAPLTAPLANLPILGDVVTAVGQTTSNLSGLVDETGQYVAAINPLELINNTLENPVASVGGVIQDVSGTLDALLNDLVPVTDVATSLPVAGAVVGLVGETVSTVNQGLYELGAQLGQVNSLDHLSQTYSYV</sequence>
<dbReference type="RefSeq" id="WP_100356950.1">
    <property type="nucleotide sequence ID" value="NZ_PGOZ01000001.1"/>
</dbReference>
<name>A0A2H9UQ19_9GAMM</name>
<gene>
    <name evidence="1" type="ORF">CU320_00210</name>
</gene>
<organism evidence="1 2">
    <name type="scientific">Acinetobacter pseudolwoffii</name>
    <dbReference type="NCBI Taxonomy" id="2053287"/>
    <lineage>
        <taxon>Bacteria</taxon>
        <taxon>Pseudomonadati</taxon>
        <taxon>Pseudomonadota</taxon>
        <taxon>Gammaproteobacteria</taxon>
        <taxon>Moraxellales</taxon>
        <taxon>Moraxellaceae</taxon>
        <taxon>Acinetobacter</taxon>
    </lineage>
</organism>
<reference evidence="1 2" key="1">
    <citation type="submission" date="2017-11" db="EMBL/GenBank/DDBJ databases">
        <authorList>
            <person name="Han C.G."/>
        </authorList>
    </citation>
    <scope>NUCLEOTIDE SEQUENCE [LARGE SCALE GENOMIC DNA]</scope>
    <source>
        <strain evidence="1 2">ANC 5347</strain>
    </source>
</reference>
<evidence type="ECO:0000313" key="1">
    <source>
        <dbReference type="EMBL" id="PJI33800.1"/>
    </source>
</evidence>
<accession>A0A2H9UQ19</accession>
<dbReference type="AlphaFoldDB" id="A0A2H9UQ19"/>
<evidence type="ECO:0000313" key="2">
    <source>
        <dbReference type="Proteomes" id="UP000242351"/>
    </source>
</evidence>
<reference evidence="1 2" key="2">
    <citation type="submission" date="2017-12" db="EMBL/GenBank/DDBJ databases">
        <title>Revising the taxonomy of the Acinetobacter lwoffii group: the description of Acinetobacter pseudolwoffii sp. nov. and emended description of Acinetobacter lwoffii.</title>
        <authorList>
            <person name="Nemec A."/>
        </authorList>
    </citation>
    <scope>NUCLEOTIDE SEQUENCE [LARGE SCALE GENOMIC DNA]</scope>
    <source>
        <strain evidence="1 2">ANC 5347</strain>
    </source>
</reference>
<comment type="caution">
    <text evidence="1">The sequence shown here is derived from an EMBL/GenBank/DDBJ whole genome shotgun (WGS) entry which is preliminary data.</text>
</comment>
<protein>
    <submittedName>
        <fullName evidence="1">Uncharacterized protein</fullName>
    </submittedName>
</protein>
<dbReference type="EMBL" id="PGOZ01000001">
    <property type="protein sequence ID" value="PJI33800.1"/>
    <property type="molecule type" value="Genomic_DNA"/>
</dbReference>
<proteinExistence type="predicted"/>